<dbReference type="Pfam" id="PF08492">
    <property type="entry name" value="SRP72"/>
    <property type="match status" value="1"/>
</dbReference>
<dbReference type="PANTHER" id="PTHR14094">
    <property type="entry name" value="SIGNAL RECOGNITION PARTICLE 72"/>
    <property type="match status" value="1"/>
</dbReference>
<evidence type="ECO:0000313" key="11">
    <source>
        <dbReference type="EMBL" id="KAJ6823071.1"/>
    </source>
</evidence>
<dbReference type="PIRSF" id="PIRSF038922">
    <property type="entry name" value="SRP72"/>
    <property type="match status" value="1"/>
</dbReference>
<dbReference type="Gene3D" id="1.25.40.10">
    <property type="entry name" value="Tetratricopeptide repeat domain"/>
    <property type="match status" value="2"/>
</dbReference>
<comment type="caution">
    <text evidence="11">The sequence shown here is derived from an EMBL/GenBank/DDBJ whole genome shotgun (WGS) entry which is preliminary data.</text>
</comment>
<evidence type="ECO:0000256" key="4">
    <source>
        <dbReference type="ARBA" id="ARBA00018350"/>
    </source>
</evidence>
<feature type="compositionally biased region" description="Basic and acidic residues" evidence="9">
    <location>
        <begin position="638"/>
        <end position="650"/>
    </location>
</feature>
<dbReference type="GO" id="GO:0006614">
    <property type="term" value="P:SRP-dependent cotranslational protein targeting to membrane"/>
    <property type="evidence" value="ECO:0007669"/>
    <property type="project" value="InterPro"/>
</dbReference>
<reference evidence="11" key="2">
    <citation type="submission" date="2023-04" db="EMBL/GenBank/DDBJ databases">
        <authorList>
            <person name="Bruccoleri R.E."/>
            <person name="Oakeley E.J."/>
            <person name="Faust A.-M."/>
            <person name="Dessus-Babus S."/>
            <person name="Altorfer M."/>
            <person name="Burckhardt D."/>
            <person name="Oertli M."/>
            <person name="Naumann U."/>
            <person name="Petersen F."/>
            <person name="Wong J."/>
        </authorList>
    </citation>
    <scope>NUCLEOTIDE SEQUENCE</scope>
    <source>
        <strain evidence="11">GSM-AAB239-AS_SAM_17_03QT</strain>
        <tissue evidence="11">Leaf</tissue>
    </source>
</reference>
<keyword evidence="7" id="KW-0733">Signal recognition particle</keyword>
<sequence>MAPKAKPKPSPPPSAAQSTPIEDLFSALDRHVQSFQYDQAVKVADQVLAVSPGDEDAVRCKVVALVKSDAIEKALSAIKGFEALPIPDLGYYKAYCLYRQNKLQEALECLDGQERTSMVLQLESQILYRLGKMDACMKSYDKLQNFKIDSLDLKTNIIAALISAGRATEVQGMMDTLKVKASSSFELAYNTACSLIEKGKYADAEQQLLSARRIGQEMLMDEDYGDDEIEAELAPISVQLAYVQQLLGHTQEAIESYTSIINRNLADASSHAVATNNLISLRGTKDASDSLRKLDQLIEKPVGARQFQFANGLDFKLSQRQKEALFSNRLLLLLQTNKIDQPPGDTLMGMCIPWDKPTYIVLGMLGCFHKFCWWKTLFTCISCYFITTAQELASALPDMFPDSLTPVLLQAAVHVRGKKVPKAEEILGQFADKFPEKSKLVLLARAQIAAAAGHSQIAAESLSKIPDIQHMPATVATIVSLRERLSDFSSASTVFDSAIKWWKNSMTEDNKLNIIMQEAASFKLNHGREDDASKLYEELVKSQGSLEAMVGLVATAARTDLEKAELYEKKLRPLSGLKGINVESLEKTHGAKHVEGAHVGKMEVSEDVKKTSMKKRKRKRKPRYPKGFDPANPGPPPDPERWLPKRERSSYRPRRKDKRAQVRGSQGAVVREKHEAATAANITGPSSGLSSAKSGHVNASSAKGGSQNATSSDKQSRPSGKSRKKSRS</sequence>
<organism evidence="11 12">
    <name type="scientific">Iris pallida</name>
    <name type="common">Sweet iris</name>
    <dbReference type="NCBI Taxonomy" id="29817"/>
    <lineage>
        <taxon>Eukaryota</taxon>
        <taxon>Viridiplantae</taxon>
        <taxon>Streptophyta</taxon>
        <taxon>Embryophyta</taxon>
        <taxon>Tracheophyta</taxon>
        <taxon>Spermatophyta</taxon>
        <taxon>Magnoliopsida</taxon>
        <taxon>Liliopsida</taxon>
        <taxon>Asparagales</taxon>
        <taxon>Iridaceae</taxon>
        <taxon>Iridoideae</taxon>
        <taxon>Irideae</taxon>
        <taxon>Iris</taxon>
    </lineage>
</organism>
<evidence type="ECO:0000256" key="7">
    <source>
        <dbReference type="ARBA" id="ARBA00023135"/>
    </source>
</evidence>
<keyword evidence="6" id="KW-0256">Endoplasmic reticulum</keyword>
<feature type="domain" description="Signal recognition particle SRP72 subunit RNA-binding" evidence="10">
    <location>
        <begin position="605"/>
        <end position="653"/>
    </location>
</feature>
<comment type="similarity">
    <text evidence="3">Belongs to the SRP72 family.</text>
</comment>
<dbReference type="GO" id="GO:0005783">
    <property type="term" value="C:endoplasmic reticulum"/>
    <property type="evidence" value="ECO:0007669"/>
    <property type="project" value="UniProtKB-SubCell"/>
</dbReference>
<feature type="compositionally biased region" description="Basic and acidic residues" evidence="9">
    <location>
        <begin position="589"/>
        <end position="610"/>
    </location>
</feature>
<keyword evidence="12" id="KW-1185">Reference proteome</keyword>
<accession>A0AAX6G4J4</accession>
<dbReference type="InterPro" id="IPR011990">
    <property type="entry name" value="TPR-like_helical_dom_sf"/>
</dbReference>
<evidence type="ECO:0000256" key="3">
    <source>
        <dbReference type="ARBA" id="ARBA00007676"/>
    </source>
</evidence>
<evidence type="ECO:0000313" key="12">
    <source>
        <dbReference type="Proteomes" id="UP001140949"/>
    </source>
</evidence>
<gene>
    <name evidence="11" type="ORF">M6B38_385415</name>
</gene>
<comment type="subcellular location">
    <subcellularLocation>
        <location evidence="2">Cytoplasm</location>
    </subcellularLocation>
    <subcellularLocation>
        <location evidence="1">Endoplasmic reticulum</location>
    </subcellularLocation>
</comment>
<dbReference type="EMBL" id="JANAVB010023682">
    <property type="protein sequence ID" value="KAJ6823071.1"/>
    <property type="molecule type" value="Genomic_DNA"/>
</dbReference>
<name>A0AAX6G4J4_IRIPA</name>
<proteinExistence type="inferred from homology"/>
<dbReference type="AlphaFoldDB" id="A0AAX6G4J4"/>
<feature type="compositionally biased region" description="Basic residues" evidence="9">
    <location>
        <begin position="611"/>
        <end position="624"/>
    </location>
</feature>
<dbReference type="Proteomes" id="UP001140949">
    <property type="component" value="Unassembled WGS sequence"/>
</dbReference>
<evidence type="ECO:0000256" key="2">
    <source>
        <dbReference type="ARBA" id="ARBA00004496"/>
    </source>
</evidence>
<evidence type="ECO:0000256" key="9">
    <source>
        <dbReference type="SAM" id="MobiDB-lite"/>
    </source>
</evidence>
<keyword evidence="5" id="KW-0963">Cytoplasm</keyword>
<protein>
    <recommendedName>
        <fullName evidence="4">Signal recognition particle subunit SRP72</fullName>
    </recommendedName>
</protein>
<evidence type="ECO:0000256" key="6">
    <source>
        <dbReference type="ARBA" id="ARBA00022824"/>
    </source>
</evidence>
<keyword evidence="8" id="KW-0687">Ribonucleoprotein</keyword>
<feature type="region of interest" description="Disordered" evidence="9">
    <location>
        <begin position="589"/>
        <end position="728"/>
    </location>
</feature>
<dbReference type="InterPro" id="IPR013699">
    <property type="entry name" value="Signal_recog_part_SRP72_RNA-bd"/>
</dbReference>
<reference evidence="11" key="1">
    <citation type="journal article" date="2023" name="GigaByte">
        <title>Genome assembly of the bearded iris, Iris pallida Lam.</title>
        <authorList>
            <person name="Bruccoleri R.E."/>
            <person name="Oakeley E.J."/>
            <person name="Faust A.M.E."/>
            <person name="Altorfer M."/>
            <person name="Dessus-Babus S."/>
            <person name="Burckhardt D."/>
            <person name="Oertli M."/>
            <person name="Naumann U."/>
            <person name="Petersen F."/>
            <person name="Wong J."/>
        </authorList>
    </citation>
    <scope>NUCLEOTIDE SEQUENCE</scope>
    <source>
        <strain evidence="11">GSM-AAB239-AS_SAM_17_03QT</strain>
    </source>
</reference>
<evidence type="ECO:0000259" key="10">
    <source>
        <dbReference type="Pfam" id="PF08492"/>
    </source>
</evidence>
<feature type="compositionally biased region" description="Polar residues" evidence="9">
    <location>
        <begin position="680"/>
        <end position="713"/>
    </location>
</feature>
<dbReference type="GO" id="GO:0008312">
    <property type="term" value="F:7S RNA binding"/>
    <property type="evidence" value="ECO:0007669"/>
    <property type="project" value="InterPro"/>
</dbReference>
<evidence type="ECO:0000256" key="8">
    <source>
        <dbReference type="ARBA" id="ARBA00023274"/>
    </source>
</evidence>
<dbReference type="PANTHER" id="PTHR14094:SF9">
    <property type="entry name" value="SIGNAL RECOGNITION PARTICLE SUBUNIT SRP72"/>
    <property type="match status" value="1"/>
</dbReference>
<dbReference type="FunFam" id="1.25.40.10:FF:001600">
    <property type="entry name" value="Signal recognition particle subunit SRP72"/>
    <property type="match status" value="1"/>
</dbReference>
<dbReference type="SUPFAM" id="SSF48452">
    <property type="entry name" value="TPR-like"/>
    <property type="match status" value="3"/>
</dbReference>
<evidence type="ECO:0000256" key="5">
    <source>
        <dbReference type="ARBA" id="ARBA00022490"/>
    </source>
</evidence>
<evidence type="ECO:0000256" key="1">
    <source>
        <dbReference type="ARBA" id="ARBA00004240"/>
    </source>
</evidence>
<dbReference type="InterPro" id="IPR026270">
    <property type="entry name" value="SRP72"/>
</dbReference>
<dbReference type="GO" id="GO:0043022">
    <property type="term" value="F:ribosome binding"/>
    <property type="evidence" value="ECO:0007669"/>
    <property type="project" value="TreeGrafter"/>
</dbReference>
<dbReference type="GO" id="GO:0005786">
    <property type="term" value="C:signal recognition particle, endoplasmic reticulum targeting"/>
    <property type="evidence" value="ECO:0007669"/>
    <property type="project" value="UniProtKB-KW"/>
</dbReference>